<organism evidence="3 4">
    <name type="scientific">Pocillopora meandrina</name>
    <dbReference type="NCBI Taxonomy" id="46732"/>
    <lineage>
        <taxon>Eukaryota</taxon>
        <taxon>Metazoa</taxon>
        <taxon>Cnidaria</taxon>
        <taxon>Anthozoa</taxon>
        <taxon>Hexacorallia</taxon>
        <taxon>Scleractinia</taxon>
        <taxon>Astrocoeniina</taxon>
        <taxon>Pocilloporidae</taxon>
        <taxon>Pocillopora</taxon>
    </lineage>
</organism>
<name>A0AAU9XN33_9CNID</name>
<feature type="transmembrane region" description="Helical" evidence="1">
    <location>
        <begin position="208"/>
        <end position="224"/>
    </location>
</feature>
<protein>
    <submittedName>
        <fullName evidence="3">Uncharacterized protein</fullName>
    </submittedName>
</protein>
<accession>A0AAU9XN33</accession>
<comment type="caution">
    <text evidence="3">The sequence shown here is derived from an EMBL/GenBank/DDBJ whole genome shotgun (WGS) entry which is preliminary data.</text>
</comment>
<feature type="signal peptide" evidence="2">
    <location>
        <begin position="1"/>
        <end position="21"/>
    </location>
</feature>
<dbReference type="AlphaFoldDB" id="A0AAU9XN33"/>
<keyword evidence="1" id="KW-0472">Membrane</keyword>
<evidence type="ECO:0000313" key="4">
    <source>
        <dbReference type="Proteomes" id="UP001159428"/>
    </source>
</evidence>
<proteinExistence type="predicted"/>
<dbReference type="Proteomes" id="UP001159428">
    <property type="component" value="Unassembled WGS sequence"/>
</dbReference>
<sequence length="226" mass="25579">MNFFNILFAFVFLVGSDPTLSDMGHCTNMEYLCRDRKCENAFAKAFQKDPKADCSAMFSKMKDCKVDVMKFCVKDQMTESQIKDNIDASLKKENLCDQDYAELSTLSPSSIPCSASYNNGAQNCRRSFRQKFMKDKSDPALCSEYAETKKCLRDLVDSECNYSGESKKMVDFNLDVYNPFCADNRDPGATKNDSCYGVLDNASGTKPSIFLTLMFAIFPFLFLFKV</sequence>
<evidence type="ECO:0000256" key="1">
    <source>
        <dbReference type="SAM" id="Phobius"/>
    </source>
</evidence>
<reference evidence="3 4" key="1">
    <citation type="submission" date="2022-05" db="EMBL/GenBank/DDBJ databases">
        <authorList>
            <consortium name="Genoscope - CEA"/>
            <person name="William W."/>
        </authorList>
    </citation>
    <scope>NUCLEOTIDE SEQUENCE [LARGE SCALE GENOMIC DNA]</scope>
</reference>
<evidence type="ECO:0000256" key="2">
    <source>
        <dbReference type="SAM" id="SignalP"/>
    </source>
</evidence>
<feature type="chain" id="PRO_5043919793" evidence="2">
    <location>
        <begin position="22"/>
        <end position="226"/>
    </location>
</feature>
<keyword evidence="1" id="KW-0812">Transmembrane</keyword>
<gene>
    <name evidence="3" type="ORF">PMEA_00027384</name>
</gene>
<keyword evidence="4" id="KW-1185">Reference proteome</keyword>
<evidence type="ECO:0000313" key="3">
    <source>
        <dbReference type="EMBL" id="CAH3153662.1"/>
    </source>
</evidence>
<keyword evidence="2" id="KW-0732">Signal</keyword>
<keyword evidence="1" id="KW-1133">Transmembrane helix</keyword>
<dbReference type="EMBL" id="CALNXJ010000054">
    <property type="protein sequence ID" value="CAH3153662.1"/>
    <property type="molecule type" value="Genomic_DNA"/>
</dbReference>